<evidence type="ECO:0000256" key="2">
    <source>
        <dbReference type="PIRSR" id="PIRSR000137-1"/>
    </source>
</evidence>
<dbReference type="HOGENOM" id="CLU_002865_6_3_1"/>
<dbReference type="Gene3D" id="3.30.560.10">
    <property type="entry name" value="Glucose Oxidase, domain 3"/>
    <property type="match status" value="1"/>
</dbReference>
<evidence type="ECO:0000259" key="5">
    <source>
        <dbReference type="PROSITE" id="PS00623"/>
    </source>
</evidence>
<dbReference type="OrthoDB" id="269227at2759"/>
<dbReference type="RefSeq" id="XP_016228787.1">
    <property type="nucleotide sequence ID" value="XM_016365138.1"/>
</dbReference>
<dbReference type="OMA" id="KRWTTFM"/>
<feature type="domain" description="Glucose-methanol-choline oxidoreductase N-terminal" evidence="5">
    <location>
        <begin position="88"/>
        <end position="111"/>
    </location>
</feature>
<dbReference type="InterPro" id="IPR036188">
    <property type="entry name" value="FAD/NAD-bd_sf"/>
</dbReference>
<dbReference type="AlphaFoldDB" id="A0A0D2AE84"/>
<gene>
    <name evidence="7" type="ORF">PV10_00989</name>
</gene>
<dbReference type="PROSITE" id="PS00623">
    <property type="entry name" value="GMC_OXRED_1"/>
    <property type="match status" value="1"/>
</dbReference>
<evidence type="ECO:0000259" key="6">
    <source>
        <dbReference type="PROSITE" id="PS00624"/>
    </source>
</evidence>
<dbReference type="Gene3D" id="3.50.50.60">
    <property type="entry name" value="FAD/NAD(P)-binding domain"/>
    <property type="match status" value="1"/>
</dbReference>
<name>A0A0D2AE84_EXOME</name>
<keyword evidence="3 4" id="KW-0274">FAD</keyword>
<protein>
    <recommendedName>
        <fullName evidence="5 6">Glucose-methanol-choline oxidoreductase N-terminal domain-containing protein</fullName>
    </recommendedName>
</protein>
<comment type="cofactor">
    <cofactor evidence="3">
        <name>FAD</name>
        <dbReference type="ChEBI" id="CHEBI:57692"/>
    </cofactor>
</comment>
<dbReference type="STRING" id="212818.A0A0D2AE84"/>
<organism evidence="7 8">
    <name type="scientific">Exophiala mesophila</name>
    <name type="common">Black yeast-like fungus</name>
    <dbReference type="NCBI Taxonomy" id="212818"/>
    <lineage>
        <taxon>Eukaryota</taxon>
        <taxon>Fungi</taxon>
        <taxon>Dikarya</taxon>
        <taxon>Ascomycota</taxon>
        <taxon>Pezizomycotina</taxon>
        <taxon>Eurotiomycetes</taxon>
        <taxon>Chaetothyriomycetidae</taxon>
        <taxon>Chaetothyriales</taxon>
        <taxon>Herpotrichiellaceae</taxon>
        <taxon>Exophiala</taxon>
    </lineage>
</organism>
<dbReference type="PROSITE" id="PS00624">
    <property type="entry name" value="GMC_OXRED_2"/>
    <property type="match status" value="1"/>
</dbReference>
<feature type="active site" description="Proton acceptor" evidence="2">
    <location>
        <position position="544"/>
    </location>
</feature>
<evidence type="ECO:0000313" key="7">
    <source>
        <dbReference type="EMBL" id="KIV97213.1"/>
    </source>
</evidence>
<feature type="active site" description="Proton donor" evidence="2">
    <location>
        <position position="501"/>
    </location>
</feature>
<dbReference type="Pfam" id="PF00732">
    <property type="entry name" value="GMC_oxred_N"/>
    <property type="match status" value="1"/>
</dbReference>
<dbReference type="Pfam" id="PF05199">
    <property type="entry name" value="GMC_oxred_C"/>
    <property type="match status" value="1"/>
</dbReference>
<dbReference type="GeneID" id="27318834"/>
<sequence length="568" mass="62766">MTETARPKSFDFIIVGAGASGALLAARLANTASRPSVLLVEAGGKNDSPSLRADGERWFHLRHPGVNWNYMSEPIEALNNRAIGYDRGKGLGGSTAINFACYTIGPKADHDEIARLVGDDEWKWENAHEQYKRIESYDNQIPQGYEKYVAPQVEEHGHDGPIKVGFGRVAEQSAQDLMDIWLANGAKLNLDSNLGDPIGVSLIWSSAQKGHRSTSADALTGAGTNLHILTDNQVARVIFDGETASAIETLDGTQYFADKEIILSAGSVDTPRLLLHSGIGPRDQLQEFDIPVVRHNGNVGQHLRDHLHAVFSYERAEHTDQRHKFYRSKELQAKARAQWEEDGTGPLAELGVVMGIGWSKHEAIYESKEFQELPADKQQFLRDPTVPHSEFILNGLHLDHIVNPGGSRAGTTVFLFLMNQQSAGEMRLTSADPSIPLKFFPNLFSHPYDRRAAVEATRDMLKVINSPEFQRDTVAVQNAPKSDSEEDILNFWRESSNTTWHMMGTARMGLSEDEAVVNNEFKVFGVNRLRVVDLSVVPHAVNNHTQTTGYLAASIAANKIVSQYGLDA</sequence>
<evidence type="ECO:0000256" key="3">
    <source>
        <dbReference type="PIRSR" id="PIRSR000137-2"/>
    </source>
</evidence>
<feature type="binding site" evidence="3">
    <location>
        <begin position="500"/>
        <end position="501"/>
    </location>
    <ligand>
        <name>FAD</name>
        <dbReference type="ChEBI" id="CHEBI:57692"/>
    </ligand>
</feature>
<reference evidence="7 8" key="1">
    <citation type="submission" date="2015-01" db="EMBL/GenBank/DDBJ databases">
        <title>The Genome Sequence of Exophiala mesophila CBS40295.</title>
        <authorList>
            <consortium name="The Broad Institute Genomics Platform"/>
            <person name="Cuomo C."/>
            <person name="de Hoog S."/>
            <person name="Gorbushina A."/>
            <person name="Stielow B."/>
            <person name="Teixiera M."/>
            <person name="Abouelleil A."/>
            <person name="Chapman S.B."/>
            <person name="Priest M."/>
            <person name="Young S.K."/>
            <person name="Wortman J."/>
            <person name="Nusbaum C."/>
            <person name="Birren B."/>
        </authorList>
    </citation>
    <scope>NUCLEOTIDE SEQUENCE [LARGE SCALE GENOMIC DNA]</scope>
    <source>
        <strain evidence="7 8">CBS 40295</strain>
    </source>
</reference>
<dbReference type="InterPro" id="IPR012132">
    <property type="entry name" value="GMC_OxRdtase"/>
</dbReference>
<dbReference type="InterPro" id="IPR007867">
    <property type="entry name" value="GMC_OxRtase_C"/>
</dbReference>
<feature type="binding site" evidence="3">
    <location>
        <position position="234"/>
    </location>
    <ligand>
        <name>FAD</name>
        <dbReference type="ChEBI" id="CHEBI:57692"/>
    </ligand>
</feature>
<evidence type="ECO:0000256" key="1">
    <source>
        <dbReference type="ARBA" id="ARBA00010790"/>
    </source>
</evidence>
<dbReference type="GO" id="GO:0050660">
    <property type="term" value="F:flavin adenine dinucleotide binding"/>
    <property type="evidence" value="ECO:0007669"/>
    <property type="project" value="InterPro"/>
</dbReference>
<dbReference type="Proteomes" id="UP000054302">
    <property type="component" value="Unassembled WGS sequence"/>
</dbReference>
<feature type="domain" description="Glucose-methanol-choline oxidoreductase N-terminal" evidence="6">
    <location>
        <begin position="266"/>
        <end position="280"/>
    </location>
</feature>
<dbReference type="GO" id="GO:0016614">
    <property type="term" value="F:oxidoreductase activity, acting on CH-OH group of donors"/>
    <property type="evidence" value="ECO:0007669"/>
    <property type="project" value="InterPro"/>
</dbReference>
<dbReference type="InterPro" id="IPR000172">
    <property type="entry name" value="GMC_OxRdtase_N"/>
</dbReference>
<dbReference type="VEuPathDB" id="FungiDB:PV10_00989"/>
<dbReference type="EMBL" id="KN847520">
    <property type="protein sequence ID" value="KIV97213.1"/>
    <property type="molecule type" value="Genomic_DNA"/>
</dbReference>
<evidence type="ECO:0000313" key="8">
    <source>
        <dbReference type="Proteomes" id="UP000054302"/>
    </source>
</evidence>
<evidence type="ECO:0000256" key="4">
    <source>
        <dbReference type="RuleBase" id="RU003968"/>
    </source>
</evidence>
<proteinExistence type="inferred from homology"/>
<keyword evidence="8" id="KW-1185">Reference proteome</keyword>
<comment type="similarity">
    <text evidence="1 4">Belongs to the GMC oxidoreductase family.</text>
</comment>
<dbReference type="PANTHER" id="PTHR11552">
    <property type="entry name" value="GLUCOSE-METHANOL-CHOLINE GMC OXIDOREDUCTASE"/>
    <property type="match status" value="1"/>
</dbReference>
<keyword evidence="4" id="KW-0285">Flavoprotein</keyword>
<dbReference type="SUPFAM" id="SSF54373">
    <property type="entry name" value="FAD-linked reductases, C-terminal domain"/>
    <property type="match status" value="1"/>
</dbReference>
<dbReference type="PANTHER" id="PTHR11552:SF134">
    <property type="entry name" value="GLUCOSE-METHANOL-CHOLINE OXIDOREDUCTASE N-TERMINAL DOMAIN-CONTAINING PROTEIN"/>
    <property type="match status" value="1"/>
</dbReference>
<dbReference type="PIRSF" id="PIRSF000137">
    <property type="entry name" value="Alcohol_oxidase"/>
    <property type="match status" value="1"/>
</dbReference>
<accession>A0A0D2AE84</accession>
<dbReference type="SUPFAM" id="SSF51905">
    <property type="entry name" value="FAD/NAD(P)-binding domain"/>
    <property type="match status" value="1"/>
</dbReference>